<dbReference type="EMBL" id="BART01031423">
    <property type="protein sequence ID" value="GAH14245.1"/>
    <property type="molecule type" value="Genomic_DNA"/>
</dbReference>
<protein>
    <submittedName>
        <fullName evidence="1">Uncharacterized protein</fullName>
    </submittedName>
</protein>
<dbReference type="AlphaFoldDB" id="X1E1C9"/>
<name>X1E1C9_9ZZZZ</name>
<organism evidence="1">
    <name type="scientific">marine sediment metagenome</name>
    <dbReference type="NCBI Taxonomy" id="412755"/>
    <lineage>
        <taxon>unclassified sequences</taxon>
        <taxon>metagenomes</taxon>
        <taxon>ecological metagenomes</taxon>
    </lineage>
</organism>
<comment type="caution">
    <text evidence="1">The sequence shown here is derived from an EMBL/GenBank/DDBJ whole genome shotgun (WGS) entry which is preliminary data.</text>
</comment>
<gene>
    <name evidence="1" type="ORF">S01H4_54585</name>
</gene>
<sequence length="160" mass="17312">MVNKRYIFIVLLILLIIVPYSLGAGICELDKEIYSAGETATFTCVCSLPNEENQAGYIVFIQDNGTILKSTLTNSNSCRSSLFGGSHTFLTGDNFTGEARFSSNSDGTGIPPNWDITTDNFNVTGSHIGDCVIEFEIPINVTPVFDLGRQASLSIEVEDG</sequence>
<reference evidence="1" key="1">
    <citation type="journal article" date="2014" name="Front. Microbiol.">
        <title>High frequency of phylogenetically diverse reductive dehalogenase-homologous genes in deep subseafloor sedimentary metagenomes.</title>
        <authorList>
            <person name="Kawai M."/>
            <person name="Futagami T."/>
            <person name="Toyoda A."/>
            <person name="Takaki Y."/>
            <person name="Nishi S."/>
            <person name="Hori S."/>
            <person name="Arai W."/>
            <person name="Tsubouchi T."/>
            <person name="Morono Y."/>
            <person name="Uchiyama I."/>
            <person name="Ito T."/>
            <person name="Fujiyama A."/>
            <person name="Inagaki F."/>
            <person name="Takami H."/>
        </authorList>
    </citation>
    <scope>NUCLEOTIDE SEQUENCE</scope>
    <source>
        <strain evidence="1">Expedition CK06-06</strain>
    </source>
</reference>
<proteinExistence type="predicted"/>
<evidence type="ECO:0000313" key="1">
    <source>
        <dbReference type="EMBL" id="GAH14245.1"/>
    </source>
</evidence>
<accession>X1E1C9</accession>
<feature type="non-terminal residue" evidence="1">
    <location>
        <position position="160"/>
    </location>
</feature>